<dbReference type="EMBL" id="GAIX01000473">
    <property type="protein sequence ID" value="JAA92087.1"/>
    <property type="molecule type" value="Transcribed_RNA"/>
</dbReference>
<protein>
    <submittedName>
        <fullName evidence="2">Uncharacterized protein</fullName>
    </submittedName>
</protein>
<accession>S4Q036</accession>
<reference evidence="2" key="1">
    <citation type="journal article" date="2013" name="BMC Genomics">
        <title>Unscrambling butterfly oogenesis.</title>
        <authorList>
            <person name="Carter J.M."/>
            <person name="Baker S.C."/>
            <person name="Pink R."/>
            <person name="Carter D.R."/>
            <person name="Collins A."/>
            <person name="Tomlin J."/>
            <person name="Gibbs M."/>
            <person name="Breuker C.J."/>
        </authorList>
    </citation>
    <scope>NUCLEOTIDE SEQUENCE</scope>
    <source>
        <tissue evidence="2">Ovary</tissue>
    </source>
</reference>
<feature type="region of interest" description="Disordered" evidence="1">
    <location>
        <begin position="1"/>
        <end position="34"/>
    </location>
</feature>
<proteinExistence type="predicted"/>
<reference evidence="2" key="2">
    <citation type="submission" date="2013-05" db="EMBL/GenBank/DDBJ databases">
        <authorList>
            <person name="Carter J.-M."/>
            <person name="Baker S.C."/>
            <person name="Pink R."/>
            <person name="Carter D.R.F."/>
            <person name="Collins A."/>
            <person name="Tomlin J."/>
            <person name="Gibbs M."/>
            <person name="Breuker C.J."/>
        </authorList>
    </citation>
    <scope>NUCLEOTIDE SEQUENCE</scope>
    <source>
        <tissue evidence="2">Ovary</tissue>
    </source>
</reference>
<feature type="non-terminal residue" evidence="2">
    <location>
        <position position="86"/>
    </location>
</feature>
<organism evidence="2">
    <name type="scientific">Pararge aegeria</name>
    <name type="common">speckled wood butterfly</name>
    <dbReference type="NCBI Taxonomy" id="116150"/>
    <lineage>
        <taxon>Eukaryota</taxon>
        <taxon>Metazoa</taxon>
        <taxon>Ecdysozoa</taxon>
        <taxon>Arthropoda</taxon>
        <taxon>Hexapoda</taxon>
        <taxon>Insecta</taxon>
        <taxon>Pterygota</taxon>
        <taxon>Neoptera</taxon>
        <taxon>Endopterygota</taxon>
        <taxon>Lepidoptera</taxon>
        <taxon>Glossata</taxon>
        <taxon>Ditrysia</taxon>
        <taxon>Papilionoidea</taxon>
        <taxon>Nymphalidae</taxon>
        <taxon>Satyrinae</taxon>
        <taxon>Satyrini</taxon>
        <taxon>Parargina</taxon>
        <taxon>Pararge</taxon>
    </lineage>
</organism>
<dbReference type="AlphaFoldDB" id="S4Q036"/>
<sequence length="86" mass="9370">MLVEGGHVHGLRGPARPHHEGRAHQARHGSAGLEGLLRVGRGRVRHGRLLRRQRQCGRVALLRHLLGHGGGVGRAVGSRRRRGLRG</sequence>
<evidence type="ECO:0000313" key="2">
    <source>
        <dbReference type="EMBL" id="JAA92087.1"/>
    </source>
</evidence>
<name>S4Q036_9NEOP</name>
<evidence type="ECO:0000256" key="1">
    <source>
        <dbReference type="SAM" id="MobiDB-lite"/>
    </source>
</evidence>